<dbReference type="InterPro" id="IPR021598">
    <property type="entry name" value="DUF3221"/>
</dbReference>
<evidence type="ECO:0000256" key="1">
    <source>
        <dbReference type="SAM" id="SignalP"/>
    </source>
</evidence>
<organism evidence="2 3">
    <name type="scientific">Planococcus shixiaomingii</name>
    <dbReference type="NCBI Taxonomy" id="3058393"/>
    <lineage>
        <taxon>Bacteria</taxon>
        <taxon>Bacillati</taxon>
        <taxon>Bacillota</taxon>
        <taxon>Bacilli</taxon>
        <taxon>Bacillales</taxon>
        <taxon>Caryophanaceae</taxon>
        <taxon>Planococcus</taxon>
    </lineage>
</organism>
<evidence type="ECO:0000313" key="3">
    <source>
        <dbReference type="Proteomes" id="UP001172055"/>
    </source>
</evidence>
<feature type="chain" id="PRO_5047532048" evidence="1">
    <location>
        <begin position="24"/>
        <end position="184"/>
    </location>
</feature>
<proteinExistence type="predicted"/>
<feature type="signal peptide" evidence="1">
    <location>
        <begin position="1"/>
        <end position="23"/>
    </location>
</feature>
<accession>A0ABT8MYJ2</accession>
<protein>
    <submittedName>
        <fullName evidence="2">DUF3221 domain-containing protein</fullName>
    </submittedName>
</protein>
<sequence length="184" mass="20437">MLKKLTVLMASFLLLAACSNDEAAQSKTEEPKKEEVAAEQKEMTEEGFITQVTESQILVNNIYFTINDKVAVESADGSKTADSQISDIRTGMKVSVDYKGPLAEKFPMEGEAGTVTILKDEESVKHTEALQAFIKEEQLSRLIMMGQPVVRDNEIGFLFSNMKTGDFSEVRVDLDTHEYTIDGK</sequence>
<dbReference type="RefSeq" id="WP_301722450.1">
    <property type="nucleotide sequence ID" value="NZ_JAUJWV010000001.1"/>
</dbReference>
<dbReference type="Proteomes" id="UP001172055">
    <property type="component" value="Unassembled WGS sequence"/>
</dbReference>
<evidence type="ECO:0000313" key="2">
    <source>
        <dbReference type="EMBL" id="MDN7240532.1"/>
    </source>
</evidence>
<name>A0ABT8MYJ2_9BACL</name>
<gene>
    <name evidence="2" type="ORF">QWY14_01965</name>
</gene>
<dbReference type="EMBL" id="JAUJWV010000001">
    <property type="protein sequence ID" value="MDN7240532.1"/>
    <property type="molecule type" value="Genomic_DNA"/>
</dbReference>
<comment type="caution">
    <text evidence="2">The sequence shown here is derived from an EMBL/GenBank/DDBJ whole genome shotgun (WGS) entry which is preliminary data.</text>
</comment>
<reference evidence="2 3" key="1">
    <citation type="submission" date="2023-06" db="EMBL/GenBank/DDBJ databases">
        <title>Novel species in genus Planococcus.</title>
        <authorList>
            <person name="Ning S."/>
        </authorList>
    </citation>
    <scope>NUCLEOTIDE SEQUENCE [LARGE SCALE GENOMIC DNA]</scope>
    <source>
        <strain evidence="2 3">N028</strain>
    </source>
</reference>
<keyword evidence="3" id="KW-1185">Reference proteome</keyword>
<dbReference type="Pfam" id="PF11518">
    <property type="entry name" value="DUF3221"/>
    <property type="match status" value="1"/>
</dbReference>
<dbReference type="PROSITE" id="PS51257">
    <property type="entry name" value="PROKAR_LIPOPROTEIN"/>
    <property type="match status" value="1"/>
</dbReference>
<keyword evidence="1" id="KW-0732">Signal</keyword>